<feature type="compositionally biased region" description="Basic and acidic residues" evidence="7">
    <location>
        <begin position="1"/>
        <end position="12"/>
    </location>
</feature>
<keyword evidence="4 8" id="KW-0812">Transmembrane</keyword>
<accession>A0A8J3HTB2</accession>
<feature type="transmembrane region" description="Helical" evidence="8">
    <location>
        <begin position="341"/>
        <end position="364"/>
    </location>
</feature>
<protein>
    <submittedName>
        <fullName evidence="10">Sugar transporter</fullName>
    </submittedName>
</protein>
<dbReference type="PROSITE" id="PS50850">
    <property type="entry name" value="MFS"/>
    <property type="match status" value="1"/>
</dbReference>
<dbReference type="EMBL" id="BNJF01000001">
    <property type="protein sequence ID" value="GHO43592.1"/>
    <property type="molecule type" value="Genomic_DNA"/>
</dbReference>
<evidence type="ECO:0000256" key="4">
    <source>
        <dbReference type="ARBA" id="ARBA00022692"/>
    </source>
</evidence>
<proteinExistence type="predicted"/>
<keyword evidence="3" id="KW-1003">Cell membrane</keyword>
<dbReference type="GO" id="GO:0022857">
    <property type="term" value="F:transmembrane transporter activity"/>
    <property type="evidence" value="ECO:0007669"/>
    <property type="project" value="InterPro"/>
</dbReference>
<name>A0A8J3HTB2_9CHLR</name>
<evidence type="ECO:0000256" key="2">
    <source>
        <dbReference type="ARBA" id="ARBA00022448"/>
    </source>
</evidence>
<dbReference type="CDD" id="cd06173">
    <property type="entry name" value="MFS_MefA_like"/>
    <property type="match status" value="1"/>
</dbReference>
<feature type="transmembrane region" description="Helical" evidence="8">
    <location>
        <begin position="317"/>
        <end position="335"/>
    </location>
</feature>
<dbReference type="PANTHER" id="PTHR43266">
    <property type="entry name" value="MACROLIDE-EFFLUX PROTEIN"/>
    <property type="match status" value="1"/>
</dbReference>
<evidence type="ECO:0000256" key="1">
    <source>
        <dbReference type="ARBA" id="ARBA00004651"/>
    </source>
</evidence>
<evidence type="ECO:0000313" key="10">
    <source>
        <dbReference type="EMBL" id="GHO43592.1"/>
    </source>
</evidence>
<gene>
    <name evidence="10" type="ORF">KSX_17550</name>
</gene>
<feature type="transmembrane region" description="Helical" evidence="8">
    <location>
        <begin position="123"/>
        <end position="141"/>
    </location>
</feature>
<feature type="transmembrane region" description="Helical" evidence="8">
    <location>
        <begin position="252"/>
        <end position="276"/>
    </location>
</feature>
<reference evidence="10" key="1">
    <citation type="submission" date="2020-10" db="EMBL/GenBank/DDBJ databases">
        <title>Taxonomic study of unclassified bacteria belonging to the class Ktedonobacteria.</title>
        <authorList>
            <person name="Yabe S."/>
            <person name="Wang C.M."/>
            <person name="Zheng Y."/>
            <person name="Sakai Y."/>
            <person name="Cavaletti L."/>
            <person name="Monciardini P."/>
            <person name="Donadio S."/>
        </authorList>
    </citation>
    <scope>NUCLEOTIDE SEQUENCE</scope>
    <source>
        <strain evidence="10">SOSP1-1</strain>
    </source>
</reference>
<dbReference type="SUPFAM" id="SSF103473">
    <property type="entry name" value="MFS general substrate transporter"/>
    <property type="match status" value="1"/>
</dbReference>
<keyword evidence="5 8" id="KW-1133">Transmembrane helix</keyword>
<feature type="transmembrane region" description="Helical" evidence="8">
    <location>
        <begin position="72"/>
        <end position="91"/>
    </location>
</feature>
<dbReference type="InterPro" id="IPR020846">
    <property type="entry name" value="MFS_dom"/>
</dbReference>
<evidence type="ECO:0000256" key="7">
    <source>
        <dbReference type="SAM" id="MobiDB-lite"/>
    </source>
</evidence>
<feature type="transmembrane region" description="Helical" evidence="8">
    <location>
        <begin position="376"/>
        <end position="394"/>
    </location>
</feature>
<evidence type="ECO:0000313" key="11">
    <source>
        <dbReference type="Proteomes" id="UP000612362"/>
    </source>
</evidence>
<feature type="transmembrane region" description="Helical" evidence="8">
    <location>
        <begin position="288"/>
        <end position="310"/>
    </location>
</feature>
<sequence length="440" mass="46972">MHADTNIDEHTHPPINTSTSNTTEVSRLWRNRNFVLLATAQGISNIGDFFFTTTLLVWIFDLTHQAAAVGSIWIAEYAPIFLIGPIAGVFVDRWNRRHTMLIADLVRVGLTLLPLLVAGALRLPIIYISVFALGAFSRFFAPAKAGLLQVIVPEEQRGQAASVSQTMMAISFILGPAIATPVYTLAGPTVALIINALSFGASALCIGLIRVRRELAHPYAFKSQEQAAKQGINLVVNEFKDGLGFVFKTRTLLVLIFTSLLAMLGAGALNTLDIVFVEQRLHAPTTLYGSLMAVGGIGTLAGAVICGLLAKKLRPQWLVSGGIALLGLGLVVYSYQTVFLAALILNFLLGIPQAGLNIGFGPLVTNVTPRAMMGRVMSVIETGMFGFSLLSATLASTLGQFIRVDILFGICGGLVGVAGLISLFLFPRSDKQLSSADSSL</sequence>
<feature type="transmembrane region" description="Helical" evidence="8">
    <location>
        <begin position="406"/>
        <end position="426"/>
    </location>
</feature>
<dbReference type="Proteomes" id="UP000612362">
    <property type="component" value="Unassembled WGS sequence"/>
</dbReference>
<dbReference type="InterPro" id="IPR011701">
    <property type="entry name" value="MFS"/>
</dbReference>
<dbReference type="Gene3D" id="1.20.1250.20">
    <property type="entry name" value="MFS general substrate transporter like domains"/>
    <property type="match status" value="2"/>
</dbReference>
<dbReference type="AlphaFoldDB" id="A0A8J3HTB2"/>
<comment type="caution">
    <text evidence="10">The sequence shown here is derived from an EMBL/GenBank/DDBJ whole genome shotgun (WGS) entry which is preliminary data.</text>
</comment>
<evidence type="ECO:0000256" key="6">
    <source>
        <dbReference type="ARBA" id="ARBA00023136"/>
    </source>
</evidence>
<keyword evidence="10" id="KW-0762">Sugar transport</keyword>
<dbReference type="GO" id="GO:0005886">
    <property type="term" value="C:plasma membrane"/>
    <property type="evidence" value="ECO:0007669"/>
    <property type="project" value="UniProtKB-SubCell"/>
</dbReference>
<dbReference type="RefSeq" id="WP_220193054.1">
    <property type="nucleotide sequence ID" value="NZ_BNJF01000001.1"/>
</dbReference>
<dbReference type="Pfam" id="PF07690">
    <property type="entry name" value="MFS_1"/>
    <property type="match status" value="1"/>
</dbReference>
<evidence type="ECO:0000256" key="8">
    <source>
        <dbReference type="SAM" id="Phobius"/>
    </source>
</evidence>
<evidence type="ECO:0000259" key="9">
    <source>
        <dbReference type="PROSITE" id="PS50850"/>
    </source>
</evidence>
<evidence type="ECO:0000256" key="5">
    <source>
        <dbReference type="ARBA" id="ARBA00022989"/>
    </source>
</evidence>
<keyword evidence="6 8" id="KW-0472">Membrane</keyword>
<dbReference type="InterPro" id="IPR036259">
    <property type="entry name" value="MFS_trans_sf"/>
</dbReference>
<feature type="region of interest" description="Disordered" evidence="7">
    <location>
        <begin position="1"/>
        <end position="22"/>
    </location>
</feature>
<organism evidence="10 11">
    <name type="scientific">Ktedonospora formicarum</name>
    <dbReference type="NCBI Taxonomy" id="2778364"/>
    <lineage>
        <taxon>Bacteria</taxon>
        <taxon>Bacillati</taxon>
        <taxon>Chloroflexota</taxon>
        <taxon>Ktedonobacteria</taxon>
        <taxon>Ktedonobacterales</taxon>
        <taxon>Ktedonobacteraceae</taxon>
        <taxon>Ktedonospora</taxon>
    </lineage>
</organism>
<keyword evidence="11" id="KW-1185">Reference proteome</keyword>
<comment type="subcellular location">
    <subcellularLocation>
        <location evidence="1">Cell membrane</location>
        <topology evidence="1">Multi-pass membrane protein</topology>
    </subcellularLocation>
</comment>
<feature type="transmembrane region" description="Helical" evidence="8">
    <location>
        <begin position="189"/>
        <end position="209"/>
    </location>
</feature>
<dbReference type="PANTHER" id="PTHR43266:SF8">
    <property type="entry name" value="MACROLIDE-EFFLUX PROTEIN"/>
    <property type="match status" value="1"/>
</dbReference>
<evidence type="ECO:0000256" key="3">
    <source>
        <dbReference type="ARBA" id="ARBA00022475"/>
    </source>
</evidence>
<keyword evidence="2" id="KW-0813">Transport</keyword>
<feature type="domain" description="Major facilitator superfamily (MFS) profile" evidence="9">
    <location>
        <begin position="33"/>
        <end position="430"/>
    </location>
</feature>
<feature type="transmembrane region" description="Helical" evidence="8">
    <location>
        <begin position="34"/>
        <end position="60"/>
    </location>
</feature>